<dbReference type="OrthoDB" id="9789113at2"/>
<dbReference type="SUPFAM" id="SSF48317">
    <property type="entry name" value="Acid phosphatase/Vanadium-dependent haloperoxidase"/>
    <property type="match status" value="1"/>
</dbReference>
<dbReference type="InterPro" id="IPR000326">
    <property type="entry name" value="PAP2/HPO"/>
</dbReference>
<evidence type="ECO:0000313" key="4">
    <source>
        <dbReference type="Proteomes" id="UP000295636"/>
    </source>
</evidence>
<dbReference type="SMART" id="SM00014">
    <property type="entry name" value="acidPPc"/>
    <property type="match status" value="1"/>
</dbReference>
<dbReference type="Pfam" id="PF01569">
    <property type="entry name" value="PAP2"/>
    <property type="match status" value="1"/>
</dbReference>
<comment type="caution">
    <text evidence="3">The sequence shown here is derived from an EMBL/GenBank/DDBJ whole genome shotgun (WGS) entry which is preliminary data.</text>
</comment>
<name>A0A4R5KTJ1_9BACL</name>
<dbReference type="GO" id="GO:0005886">
    <property type="term" value="C:plasma membrane"/>
    <property type="evidence" value="ECO:0007669"/>
    <property type="project" value="InterPro"/>
</dbReference>
<keyword evidence="1" id="KW-0812">Transmembrane</keyword>
<feature type="transmembrane region" description="Helical" evidence="1">
    <location>
        <begin position="149"/>
        <end position="167"/>
    </location>
</feature>
<dbReference type="InterPro" id="IPR036938">
    <property type="entry name" value="PAP2/HPO_sf"/>
</dbReference>
<accession>A0A4R5KTJ1</accession>
<feature type="transmembrane region" description="Helical" evidence="1">
    <location>
        <begin position="99"/>
        <end position="118"/>
    </location>
</feature>
<feature type="transmembrane region" description="Helical" evidence="1">
    <location>
        <begin position="60"/>
        <end position="79"/>
    </location>
</feature>
<feature type="transmembrane region" description="Helical" evidence="1">
    <location>
        <begin position="29"/>
        <end position="48"/>
    </location>
</feature>
<dbReference type="AlphaFoldDB" id="A0A4R5KTJ1"/>
<evidence type="ECO:0000256" key="1">
    <source>
        <dbReference type="SAM" id="Phobius"/>
    </source>
</evidence>
<dbReference type="GO" id="GO:0050380">
    <property type="term" value="F:undecaprenyl-diphosphatase activity"/>
    <property type="evidence" value="ECO:0007669"/>
    <property type="project" value="InterPro"/>
</dbReference>
<protein>
    <submittedName>
        <fullName evidence="3">Undecaprenyl-diphosphatase</fullName>
    </submittedName>
</protein>
<keyword evidence="4" id="KW-1185">Reference proteome</keyword>
<evidence type="ECO:0000259" key="2">
    <source>
        <dbReference type="SMART" id="SM00014"/>
    </source>
</evidence>
<keyword evidence="1" id="KW-1133">Transmembrane helix</keyword>
<feature type="domain" description="Phosphatidic acid phosphatase type 2/haloperoxidase" evidence="2">
    <location>
        <begin position="60"/>
        <end position="164"/>
    </location>
</feature>
<dbReference type="CDD" id="cd03385">
    <property type="entry name" value="PAP2_BcrC_like"/>
    <property type="match status" value="1"/>
</dbReference>
<dbReference type="Gene3D" id="1.20.144.10">
    <property type="entry name" value="Phosphatidic acid phosphatase type 2/haloperoxidase"/>
    <property type="match status" value="1"/>
</dbReference>
<reference evidence="3 4" key="1">
    <citation type="submission" date="2019-03" db="EMBL/GenBank/DDBJ databases">
        <title>This is whole genome sequence of Paenibacillus sp MS74 strain.</title>
        <authorList>
            <person name="Trinh H.N."/>
        </authorList>
    </citation>
    <scope>NUCLEOTIDE SEQUENCE [LARGE SCALE GENOMIC DNA]</scope>
    <source>
        <strain evidence="3 4">MS74</strain>
    </source>
</reference>
<dbReference type="Proteomes" id="UP000295636">
    <property type="component" value="Unassembled WGS sequence"/>
</dbReference>
<dbReference type="PANTHER" id="PTHR14969">
    <property type="entry name" value="SPHINGOSINE-1-PHOSPHATE PHOSPHOHYDROLASE"/>
    <property type="match status" value="1"/>
</dbReference>
<dbReference type="InterPro" id="IPR033879">
    <property type="entry name" value="UPP_Pase"/>
</dbReference>
<proteinExistence type="predicted"/>
<dbReference type="PANTHER" id="PTHR14969:SF58">
    <property type="entry name" value="UNDECAPRENYL-DIPHOSPHATASE BCRC"/>
    <property type="match status" value="1"/>
</dbReference>
<feature type="transmembrane region" description="Helical" evidence="1">
    <location>
        <begin position="125"/>
        <end position="143"/>
    </location>
</feature>
<evidence type="ECO:0000313" key="3">
    <source>
        <dbReference type="EMBL" id="TDF98345.1"/>
    </source>
</evidence>
<dbReference type="EMBL" id="SMRT01000004">
    <property type="protein sequence ID" value="TDF98345.1"/>
    <property type="molecule type" value="Genomic_DNA"/>
</dbReference>
<sequence>MFAQWDYGLFQLINGWAGGESPLNPVMKIFSENIEYLFYAGIITYWFTRLLSNRRMVAEALCSAVVAMSISAAIGMFFYRDRPFVSHHVFQMIDHAANASFPSDHAIGGFVIATSIWLFRRKEGYVWLAVAAIIAFSRVWNGVHYPFDVVAGALIGILTSVSVHKLFKHSAVAQKWLSRSLSLYEKLEQKVWVRS</sequence>
<keyword evidence="1" id="KW-0472">Membrane</keyword>
<gene>
    <name evidence="3" type="ORF">E1757_11395</name>
</gene>
<organism evidence="3 4">
    <name type="scientific">Paenibacillus piri</name>
    <dbReference type="NCBI Taxonomy" id="2547395"/>
    <lineage>
        <taxon>Bacteria</taxon>
        <taxon>Bacillati</taxon>
        <taxon>Bacillota</taxon>
        <taxon>Bacilli</taxon>
        <taxon>Bacillales</taxon>
        <taxon>Paenibacillaceae</taxon>
        <taxon>Paenibacillus</taxon>
    </lineage>
</organism>